<dbReference type="RefSeq" id="WP_131918984.1">
    <property type="nucleotide sequence ID" value="NZ_JAOQNU010000009.1"/>
</dbReference>
<evidence type="ECO:0000259" key="4">
    <source>
        <dbReference type="PROSITE" id="PS50975"/>
    </source>
</evidence>
<dbReference type="Proteomes" id="UP000294813">
    <property type="component" value="Unassembled WGS sequence"/>
</dbReference>
<keyword evidence="3" id="KW-0472">Membrane</keyword>
<evidence type="ECO:0000313" key="5">
    <source>
        <dbReference type="EMBL" id="TCP64516.1"/>
    </source>
</evidence>
<dbReference type="EMBL" id="SLXT01000009">
    <property type="protein sequence ID" value="TCP64516.1"/>
    <property type="molecule type" value="Genomic_DNA"/>
</dbReference>
<keyword evidence="1" id="KW-0547">Nucleotide-binding</keyword>
<keyword evidence="3" id="KW-0812">Transmembrane</keyword>
<feature type="coiled-coil region" evidence="2">
    <location>
        <begin position="44"/>
        <end position="86"/>
    </location>
</feature>
<dbReference type="AlphaFoldDB" id="A0A4V2SX23"/>
<evidence type="ECO:0000256" key="3">
    <source>
        <dbReference type="SAM" id="Phobius"/>
    </source>
</evidence>
<accession>A0A4V2SX23</accession>
<name>A0A4V2SX23_9FIRM</name>
<keyword evidence="1" id="KW-0067">ATP-binding</keyword>
<dbReference type="GO" id="GO:0005524">
    <property type="term" value="F:ATP binding"/>
    <property type="evidence" value="ECO:0007669"/>
    <property type="project" value="UniProtKB-UniRule"/>
</dbReference>
<keyword evidence="6" id="KW-1185">Reference proteome</keyword>
<keyword evidence="2" id="KW-0175">Coiled coil</keyword>
<comment type="caution">
    <text evidence="5">The sequence shown here is derived from an EMBL/GenBank/DDBJ whole genome shotgun (WGS) entry which is preliminary data.</text>
</comment>
<dbReference type="OrthoDB" id="2081113at2"/>
<dbReference type="PROSITE" id="PS50975">
    <property type="entry name" value="ATP_GRASP"/>
    <property type="match status" value="1"/>
</dbReference>
<gene>
    <name evidence="5" type="ORF">EDD73_10957</name>
</gene>
<evidence type="ECO:0000256" key="1">
    <source>
        <dbReference type="PROSITE-ProRule" id="PRU00409"/>
    </source>
</evidence>
<feature type="transmembrane region" description="Helical" evidence="3">
    <location>
        <begin position="6"/>
        <end position="21"/>
    </location>
</feature>
<dbReference type="InterPro" id="IPR011761">
    <property type="entry name" value="ATP-grasp"/>
</dbReference>
<proteinExistence type="predicted"/>
<keyword evidence="3" id="KW-1133">Transmembrane helix</keyword>
<evidence type="ECO:0000256" key="2">
    <source>
        <dbReference type="SAM" id="Coils"/>
    </source>
</evidence>
<dbReference type="GO" id="GO:0046872">
    <property type="term" value="F:metal ion binding"/>
    <property type="evidence" value="ECO:0007669"/>
    <property type="project" value="InterPro"/>
</dbReference>
<sequence>MLTVLTVAGIIIMIIGIGLILKEQSEKHLDGEELGNWQQRQKEAQRLQNDLDLLMRTLSRRSEEAIEKLRVQIEQGRQLTSQLEVERAYIAEMSQDISAKRKELLLHAQAIAPTPTVVAEAFVASPSEASVMVTEPSTAEAPVMVEEYEAPAAEAPTMVEEYEAPAAEAPAMVEEYEAPAVEAPAIVEEYEAPAVEAPAIVEEYEAPAAEAPAMVEEYEAPAAEAPAMVEEYEAPAAEAPAIVEENEAPAAEAPAMVEENEAPAAEAPAMVEEYEAPAAEAPAIVEEYEAPAAEAPAMVEEYEAPAAEVPAMVEEYEAPAAEVPAMVEENEAPAAEAPAIVEEYDAPGVETPVLKDKVVSINDYATLLEAPSEVEAPESGLISYPLRQYAQIQELTKPQKPERNLAQLFPPEKGDPRLWPREERYEKVGPLYLLGVSDEEIAEFLNLGKDEVKLIRQLRRQE</sequence>
<evidence type="ECO:0000313" key="6">
    <source>
        <dbReference type="Proteomes" id="UP000294813"/>
    </source>
</evidence>
<reference evidence="5 6" key="1">
    <citation type="submission" date="2019-03" db="EMBL/GenBank/DDBJ databases">
        <title>Genomic Encyclopedia of Type Strains, Phase IV (KMG-IV): sequencing the most valuable type-strain genomes for metagenomic binning, comparative biology and taxonomic classification.</title>
        <authorList>
            <person name="Goeker M."/>
        </authorList>
    </citation>
    <scope>NUCLEOTIDE SEQUENCE [LARGE SCALE GENOMIC DNA]</scope>
    <source>
        <strain evidence="5 6">DSM 11170</strain>
    </source>
</reference>
<protein>
    <recommendedName>
        <fullName evidence="4">ATP-grasp domain-containing protein</fullName>
    </recommendedName>
</protein>
<feature type="domain" description="ATP-grasp" evidence="4">
    <location>
        <begin position="156"/>
        <end position="360"/>
    </location>
</feature>
<organism evidence="5 6">
    <name type="scientific">Heliophilum fasciatum</name>
    <dbReference type="NCBI Taxonomy" id="35700"/>
    <lineage>
        <taxon>Bacteria</taxon>
        <taxon>Bacillati</taxon>
        <taxon>Bacillota</taxon>
        <taxon>Clostridia</taxon>
        <taxon>Eubacteriales</taxon>
        <taxon>Heliobacteriaceae</taxon>
        <taxon>Heliophilum</taxon>
    </lineage>
</organism>